<proteinExistence type="predicted"/>
<accession>A0A537JSZ0</accession>
<evidence type="ECO:0000256" key="3">
    <source>
        <dbReference type="SAM" id="SignalP"/>
    </source>
</evidence>
<dbReference type="EMBL" id="VBAK01000191">
    <property type="protein sequence ID" value="TMI86653.1"/>
    <property type="molecule type" value="Genomic_DNA"/>
</dbReference>
<dbReference type="PANTHER" id="PTHR36507">
    <property type="entry name" value="BLL1555 PROTEIN"/>
    <property type="match status" value="1"/>
</dbReference>
<keyword evidence="2" id="KW-0186">Copper</keyword>
<dbReference type="Proteomes" id="UP000318509">
    <property type="component" value="Unassembled WGS sequence"/>
</dbReference>
<dbReference type="PANTHER" id="PTHR36507:SF1">
    <property type="entry name" value="BLL1555 PROTEIN"/>
    <property type="match status" value="1"/>
</dbReference>
<feature type="chain" id="PRO_5021725698" evidence="3">
    <location>
        <begin position="22"/>
        <end position="124"/>
    </location>
</feature>
<sequence>MKWLAPGAAGLALLTSLGASAAPGDGGAAGRTHQVTIEGVQFHPGTLTVRRGDRIVWTNEDPFPHTVTADAKAKATAKAGADARVFDSHSLAPQASWTYVASRRGEYPYACSLHPTMKGKIIVQ</sequence>
<dbReference type="InterPro" id="IPR052721">
    <property type="entry name" value="ET_Amicyanin"/>
</dbReference>
<dbReference type="Gene3D" id="2.60.40.420">
    <property type="entry name" value="Cupredoxins - blue copper proteins"/>
    <property type="match status" value="1"/>
</dbReference>
<keyword evidence="3" id="KW-0732">Signal</keyword>
<dbReference type="AlphaFoldDB" id="A0A537JSZ0"/>
<dbReference type="SUPFAM" id="SSF49503">
    <property type="entry name" value="Cupredoxins"/>
    <property type="match status" value="1"/>
</dbReference>
<name>A0A537JSZ0_9BACT</name>
<evidence type="ECO:0000313" key="6">
    <source>
        <dbReference type="Proteomes" id="UP000318509"/>
    </source>
</evidence>
<reference evidence="5 6" key="1">
    <citation type="journal article" date="2019" name="Nat. Microbiol.">
        <title>Mediterranean grassland soil C-N compound turnover is dependent on rainfall and depth, and is mediated by genomically divergent microorganisms.</title>
        <authorList>
            <person name="Diamond S."/>
            <person name="Andeer P.F."/>
            <person name="Li Z."/>
            <person name="Crits-Christoph A."/>
            <person name="Burstein D."/>
            <person name="Anantharaman K."/>
            <person name="Lane K.R."/>
            <person name="Thomas B.C."/>
            <person name="Pan C."/>
            <person name="Northen T.R."/>
            <person name="Banfield J.F."/>
        </authorList>
    </citation>
    <scope>NUCLEOTIDE SEQUENCE [LARGE SCALE GENOMIC DNA]</scope>
    <source>
        <strain evidence="5">NP_3</strain>
    </source>
</reference>
<gene>
    <name evidence="5" type="ORF">E6H00_17790</name>
</gene>
<feature type="signal peptide" evidence="3">
    <location>
        <begin position="1"/>
        <end position="21"/>
    </location>
</feature>
<dbReference type="GO" id="GO:0005507">
    <property type="term" value="F:copper ion binding"/>
    <property type="evidence" value="ECO:0007669"/>
    <property type="project" value="InterPro"/>
</dbReference>
<evidence type="ECO:0000313" key="5">
    <source>
        <dbReference type="EMBL" id="TMI86653.1"/>
    </source>
</evidence>
<feature type="domain" description="Blue (type 1) copper" evidence="4">
    <location>
        <begin position="34"/>
        <end position="124"/>
    </location>
</feature>
<dbReference type="InterPro" id="IPR008972">
    <property type="entry name" value="Cupredoxin"/>
</dbReference>
<comment type="caution">
    <text evidence="5">The sequence shown here is derived from an EMBL/GenBank/DDBJ whole genome shotgun (WGS) entry which is preliminary data.</text>
</comment>
<dbReference type="GO" id="GO:0009055">
    <property type="term" value="F:electron transfer activity"/>
    <property type="evidence" value="ECO:0007669"/>
    <property type="project" value="InterPro"/>
</dbReference>
<protein>
    <submittedName>
        <fullName evidence="5">Copper-binding protein</fullName>
    </submittedName>
</protein>
<evidence type="ECO:0000256" key="2">
    <source>
        <dbReference type="ARBA" id="ARBA00023008"/>
    </source>
</evidence>
<evidence type="ECO:0000256" key="1">
    <source>
        <dbReference type="ARBA" id="ARBA00022723"/>
    </source>
</evidence>
<dbReference type="InterPro" id="IPR000923">
    <property type="entry name" value="BlueCu_1"/>
</dbReference>
<evidence type="ECO:0000259" key="4">
    <source>
        <dbReference type="Pfam" id="PF00127"/>
    </source>
</evidence>
<keyword evidence="1" id="KW-0479">Metal-binding</keyword>
<organism evidence="5 6">
    <name type="scientific">Candidatus Segetimicrobium genomatis</name>
    <dbReference type="NCBI Taxonomy" id="2569760"/>
    <lineage>
        <taxon>Bacteria</taxon>
        <taxon>Bacillati</taxon>
        <taxon>Candidatus Sysuimicrobiota</taxon>
        <taxon>Candidatus Sysuimicrobiia</taxon>
        <taxon>Candidatus Sysuimicrobiales</taxon>
        <taxon>Candidatus Segetimicrobiaceae</taxon>
        <taxon>Candidatus Segetimicrobium</taxon>
    </lineage>
</organism>
<dbReference type="Pfam" id="PF00127">
    <property type="entry name" value="Copper-bind"/>
    <property type="match status" value="1"/>
</dbReference>